<dbReference type="InterPro" id="IPR033989">
    <property type="entry name" value="CD209-like_CTLD"/>
</dbReference>
<gene>
    <name evidence="5" type="ORF">XNOV1_A034738</name>
</gene>
<dbReference type="InterPro" id="IPR001304">
    <property type="entry name" value="C-type_lectin-like"/>
</dbReference>
<dbReference type="InterPro" id="IPR050111">
    <property type="entry name" value="C-type_lectin/snaclec_domain"/>
</dbReference>
<name>A0AAV1EYF8_XYRNO</name>
<proteinExistence type="predicted"/>
<evidence type="ECO:0000256" key="2">
    <source>
        <dbReference type="ARBA" id="ARBA00023157"/>
    </source>
</evidence>
<dbReference type="AlphaFoldDB" id="A0AAV1EYF8"/>
<feature type="coiled-coil region" evidence="3">
    <location>
        <begin position="1"/>
        <end position="63"/>
    </location>
</feature>
<dbReference type="InterPro" id="IPR018378">
    <property type="entry name" value="C-type_lectin_CS"/>
</dbReference>
<dbReference type="Gene3D" id="3.10.100.10">
    <property type="entry name" value="Mannose-Binding Protein A, subunit A"/>
    <property type="match status" value="1"/>
</dbReference>
<evidence type="ECO:0000259" key="4">
    <source>
        <dbReference type="PROSITE" id="PS50041"/>
    </source>
</evidence>
<dbReference type="SMART" id="SM00034">
    <property type="entry name" value="CLECT"/>
    <property type="match status" value="1"/>
</dbReference>
<dbReference type="InterPro" id="IPR016186">
    <property type="entry name" value="C-type_lectin-like/link_sf"/>
</dbReference>
<feature type="domain" description="C-type lectin" evidence="4">
    <location>
        <begin position="72"/>
        <end position="186"/>
    </location>
</feature>
<dbReference type="PANTHER" id="PTHR22803">
    <property type="entry name" value="MANNOSE, PHOSPHOLIPASE, LECTIN RECEPTOR RELATED"/>
    <property type="match status" value="1"/>
</dbReference>
<dbReference type="Gene3D" id="1.20.5.400">
    <property type="match status" value="2"/>
</dbReference>
<evidence type="ECO:0000313" key="5">
    <source>
        <dbReference type="EMBL" id="CAJ1053664.1"/>
    </source>
</evidence>
<evidence type="ECO:0000313" key="6">
    <source>
        <dbReference type="Proteomes" id="UP001178508"/>
    </source>
</evidence>
<protein>
    <submittedName>
        <fullName evidence="5">CD209 antigen-like protein E</fullName>
    </submittedName>
</protein>
<evidence type="ECO:0000256" key="3">
    <source>
        <dbReference type="SAM" id="Coils"/>
    </source>
</evidence>
<dbReference type="PROSITE" id="PS00615">
    <property type="entry name" value="C_TYPE_LECTIN_1"/>
    <property type="match status" value="1"/>
</dbReference>
<dbReference type="SUPFAM" id="SSF56436">
    <property type="entry name" value="C-type lectin-like"/>
    <property type="match status" value="1"/>
</dbReference>
<dbReference type="CDD" id="cd03590">
    <property type="entry name" value="CLECT_DC-SIGN_like"/>
    <property type="match status" value="1"/>
</dbReference>
<dbReference type="InterPro" id="IPR016187">
    <property type="entry name" value="CTDL_fold"/>
</dbReference>
<accession>A0AAV1EYF8</accession>
<dbReference type="PROSITE" id="PS50041">
    <property type="entry name" value="C_TYPE_LECTIN_2"/>
    <property type="match status" value="1"/>
</dbReference>
<sequence>MRLLRVSNNNLTNERDQLQTSNNNLAEQRNQLQTSYNNLAEERDQFRRRLEELNRERSELQKKLLDHGWIRYGTSLYYISTLQKSWEESSDDCQGRGSDLMIINSKEEQEFARRLRKRLWIGLTDRDTEKKWKWVDGTPLSTSYWASGEPNGHSGNDEDCAEIKVYDQENSWNDASCTEPLYWICEKPRAQ</sequence>
<dbReference type="GO" id="GO:0030246">
    <property type="term" value="F:carbohydrate binding"/>
    <property type="evidence" value="ECO:0007669"/>
    <property type="project" value="UniProtKB-KW"/>
</dbReference>
<organism evidence="5 6">
    <name type="scientific">Xyrichtys novacula</name>
    <name type="common">Pearly razorfish</name>
    <name type="synonym">Hemipteronotus novacula</name>
    <dbReference type="NCBI Taxonomy" id="13765"/>
    <lineage>
        <taxon>Eukaryota</taxon>
        <taxon>Metazoa</taxon>
        <taxon>Chordata</taxon>
        <taxon>Craniata</taxon>
        <taxon>Vertebrata</taxon>
        <taxon>Euteleostomi</taxon>
        <taxon>Actinopterygii</taxon>
        <taxon>Neopterygii</taxon>
        <taxon>Teleostei</taxon>
        <taxon>Neoteleostei</taxon>
        <taxon>Acanthomorphata</taxon>
        <taxon>Eupercaria</taxon>
        <taxon>Labriformes</taxon>
        <taxon>Labridae</taxon>
        <taxon>Xyrichtys</taxon>
    </lineage>
</organism>
<reference evidence="5" key="1">
    <citation type="submission" date="2023-08" db="EMBL/GenBank/DDBJ databases">
        <authorList>
            <person name="Alioto T."/>
            <person name="Alioto T."/>
            <person name="Gomez Garrido J."/>
        </authorList>
    </citation>
    <scope>NUCLEOTIDE SEQUENCE</scope>
</reference>
<keyword evidence="1" id="KW-0430">Lectin</keyword>
<dbReference type="Pfam" id="PF00059">
    <property type="entry name" value="Lectin_C"/>
    <property type="match status" value="1"/>
</dbReference>
<dbReference type="EMBL" id="OY660866">
    <property type="protein sequence ID" value="CAJ1053664.1"/>
    <property type="molecule type" value="Genomic_DNA"/>
</dbReference>
<keyword evidence="3" id="KW-0175">Coiled coil</keyword>
<dbReference type="Proteomes" id="UP001178508">
    <property type="component" value="Chromosome 3"/>
</dbReference>
<keyword evidence="6" id="KW-1185">Reference proteome</keyword>
<evidence type="ECO:0000256" key="1">
    <source>
        <dbReference type="ARBA" id="ARBA00022734"/>
    </source>
</evidence>
<keyword evidence="2" id="KW-1015">Disulfide bond</keyword>